<keyword evidence="1" id="KW-1133">Transmembrane helix</keyword>
<keyword evidence="3" id="KW-1185">Reference proteome</keyword>
<keyword evidence="1" id="KW-0812">Transmembrane</keyword>
<keyword evidence="1" id="KW-0472">Membrane</keyword>
<accession>A0A3P7FBT7</accession>
<protein>
    <submittedName>
        <fullName evidence="2">Uncharacterized protein</fullName>
    </submittedName>
</protein>
<feature type="transmembrane region" description="Helical" evidence="1">
    <location>
        <begin position="78"/>
        <end position="97"/>
    </location>
</feature>
<evidence type="ECO:0000256" key="1">
    <source>
        <dbReference type="SAM" id="Phobius"/>
    </source>
</evidence>
<organism evidence="2 3">
    <name type="scientific">Wuchereria bancrofti</name>
    <dbReference type="NCBI Taxonomy" id="6293"/>
    <lineage>
        <taxon>Eukaryota</taxon>
        <taxon>Metazoa</taxon>
        <taxon>Ecdysozoa</taxon>
        <taxon>Nematoda</taxon>
        <taxon>Chromadorea</taxon>
        <taxon>Rhabditida</taxon>
        <taxon>Spirurina</taxon>
        <taxon>Spiruromorpha</taxon>
        <taxon>Filarioidea</taxon>
        <taxon>Onchocercidae</taxon>
        <taxon>Wuchereria</taxon>
    </lineage>
</organism>
<name>A0A3P7FBT7_WUCBA</name>
<evidence type="ECO:0000313" key="2">
    <source>
        <dbReference type="EMBL" id="VDM08032.1"/>
    </source>
</evidence>
<sequence>MLQSLSPLHLSHYSLSHLNVNSLLQNNALLCLLLSGSHPSSIIGCHSGFLYYFLSPYPFPASLLITDTLIDIMDSVDVVVLIGLVVAISFFGLFTALRGVKQTSAAQILHGSKFVLLAYSYLKYENYAIYVKTIPTVEILKLDLMISIGLAINCLTN</sequence>
<proteinExistence type="predicted"/>
<dbReference type="AlphaFoldDB" id="A0A3P7FBT7"/>
<dbReference type="Proteomes" id="UP000270924">
    <property type="component" value="Unassembled WGS sequence"/>
</dbReference>
<evidence type="ECO:0000313" key="3">
    <source>
        <dbReference type="Proteomes" id="UP000270924"/>
    </source>
</evidence>
<gene>
    <name evidence="2" type="ORF">WBA_LOCUS1418</name>
</gene>
<dbReference type="EMBL" id="UYWW01000295">
    <property type="protein sequence ID" value="VDM08032.1"/>
    <property type="molecule type" value="Genomic_DNA"/>
</dbReference>
<reference evidence="2 3" key="1">
    <citation type="submission" date="2018-11" db="EMBL/GenBank/DDBJ databases">
        <authorList>
            <consortium name="Pathogen Informatics"/>
        </authorList>
    </citation>
    <scope>NUCLEOTIDE SEQUENCE [LARGE SCALE GENOMIC DNA]</scope>
</reference>
<dbReference type="InParanoid" id="A0A3P7FBT7"/>